<dbReference type="GO" id="GO:0005886">
    <property type="term" value="C:plasma membrane"/>
    <property type="evidence" value="ECO:0007669"/>
    <property type="project" value="UniProtKB-SubCell"/>
</dbReference>
<dbReference type="GO" id="GO:0005524">
    <property type="term" value="F:ATP binding"/>
    <property type="evidence" value="ECO:0007669"/>
    <property type="project" value="UniProtKB-KW"/>
</dbReference>
<feature type="transmembrane region" description="Helical" evidence="5">
    <location>
        <begin position="119"/>
        <end position="137"/>
    </location>
</feature>
<dbReference type="EMBL" id="LRPM01000024">
    <property type="protein sequence ID" value="KWZ78524.1"/>
    <property type="molecule type" value="Genomic_DNA"/>
</dbReference>
<dbReference type="PANTHER" id="PTHR43394:SF1">
    <property type="entry name" value="ATP-BINDING CASSETTE SUB-FAMILY B MEMBER 10, MITOCHONDRIAL"/>
    <property type="match status" value="1"/>
</dbReference>
<feature type="transmembrane region" description="Helical" evidence="5">
    <location>
        <begin position="16"/>
        <end position="36"/>
    </location>
</feature>
<keyword evidence="7" id="KW-0067">ATP-binding</keyword>
<dbReference type="PROSITE" id="PS50929">
    <property type="entry name" value="ABC_TM1F"/>
    <property type="match status" value="1"/>
</dbReference>
<dbReference type="PATRIC" id="fig|33036.3.peg.723"/>
<dbReference type="Gene3D" id="3.40.50.300">
    <property type="entry name" value="P-loop containing nucleotide triphosphate hydrolases"/>
    <property type="match status" value="1"/>
</dbReference>
<dbReference type="GO" id="GO:0016887">
    <property type="term" value="F:ATP hydrolysis activity"/>
    <property type="evidence" value="ECO:0007669"/>
    <property type="project" value="InterPro"/>
</dbReference>
<dbReference type="InterPro" id="IPR003439">
    <property type="entry name" value="ABC_transporter-like_ATP-bd"/>
</dbReference>
<feature type="transmembrane region" description="Helical" evidence="5">
    <location>
        <begin position="87"/>
        <end position="113"/>
    </location>
</feature>
<evidence type="ECO:0000256" key="1">
    <source>
        <dbReference type="ARBA" id="ARBA00004651"/>
    </source>
</evidence>
<evidence type="ECO:0000313" key="7">
    <source>
        <dbReference type="EMBL" id="KWZ78524.1"/>
    </source>
</evidence>
<organism evidence="7 8">
    <name type="scientific">Anaerococcus tetradius</name>
    <dbReference type="NCBI Taxonomy" id="33036"/>
    <lineage>
        <taxon>Bacteria</taxon>
        <taxon>Bacillati</taxon>
        <taxon>Bacillota</taxon>
        <taxon>Tissierellia</taxon>
        <taxon>Tissierellales</taxon>
        <taxon>Peptoniphilaceae</taxon>
        <taxon>Anaerococcus</taxon>
    </lineage>
</organism>
<sequence>MGEFTDVLVDKNMSGLYIYILYFTIFNLINLLFTYISGKLYIYIQSQSSYEFNKDINIHVWNIPLLESSKFDSAYLADRINNDTNSIVIFSINVIQTVCSTIISVIVSSMFMIKLDKTIFLIAVIACVLYSSIYILLRKKIYIINRLLMDSKSRFTSRIYEQLVNIRSVKIHGTYKENERNLDKSFNGLFSNTLSAYNLNYVYSFFDDFISQVSSIIFFIYGGVSVIKGDISLGQYVSLNSYLMVLMSSSAALFSLAKEIKLAKVSYDRICELTEIEEETNEVIKLKEIDRIKIDLNFSYRKTSKEFQYKTNLEMGKIYKVSGENGSGKSTLLDNIVALHIDTYAGKITYNDIDIKKLDIKYTRKNMISYIEQNVDVSNINEVNRLNPKEASEIISENKLNDLMEISCNKIIYKESFEKMSGGQKRKIQIYSEILKNANLIILDEPANDLDRESIECLKKTLKKMSNKKTTVIVDHTNYFDDIIDEIVYI</sequence>
<dbReference type="CDD" id="cd07346">
    <property type="entry name" value="ABC_6TM_exporters"/>
    <property type="match status" value="1"/>
</dbReference>
<keyword evidence="7" id="KW-0547">Nucleotide-binding</keyword>
<evidence type="ECO:0000259" key="6">
    <source>
        <dbReference type="PROSITE" id="PS50929"/>
    </source>
</evidence>
<gene>
    <name evidence="7" type="ORF">HMPREF3200_00727</name>
</gene>
<keyword evidence="3 5" id="KW-1133">Transmembrane helix</keyword>
<dbReference type="InterPro" id="IPR039421">
    <property type="entry name" value="Type_1_exporter"/>
</dbReference>
<feature type="transmembrane region" description="Helical" evidence="5">
    <location>
        <begin position="209"/>
        <end position="227"/>
    </location>
</feature>
<evidence type="ECO:0000313" key="8">
    <source>
        <dbReference type="Proteomes" id="UP000070383"/>
    </source>
</evidence>
<name>A0A133KGG7_9FIRM</name>
<proteinExistence type="predicted"/>
<dbReference type="InterPro" id="IPR011527">
    <property type="entry name" value="ABC1_TM_dom"/>
</dbReference>
<dbReference type="Pfam" id="PF00005">
    <property type="entry name" value="ABC_tran"/>
    <property type="match status" value="1"/>
</dbReference>
<accession>A0A133KGG7</accession>
<reference evidence="8" key="1">
    <citation type="submission" date="2016-01" db="EMBL/GenBank/DDBJ databases">
        <authorList>
            <person name="Mitreva M."/>
            <person name="Pepin K.H."/>
            <person name="Mihindukulasuriya K.A."/>
            <person name="Fulton R."/>
            <person name="Fronick C."/>
            <person name="O'Laughlin M."/>
            <person name="Miner T."/>
            <person name="Herter B."/>
            <person name="Rosa B.A."/>
            <person name="Cordes M."/>
            <person name="Tomlinson C."/>
            <person name="Wollam A."/>
            <person name="Palsikar V.B."/>
            <person name="Mardis E.R."/>
            <person name="Wilson R.K."/>
        </authorList>
    </citation>
    <scope>NUCLEOTIDE SEQUENCE [LARGE SCALE GENOMIC DNA]</scope>
    <source>
        <strain evidence="8">MJR8151</strain>
    </source>
</reference>
<comment type="subcellular location">
    <subcellularLocation>
        <location evidence="1">Cell membrane</location>
        <topology evidence="1">Multi-pass membrane protein</topology>
    </subcellularLocation>
</comment>
<evidence type="ECO:0000256" key="4">
    <source>
        <dbReference type="ARBA" id="ARBA00023136"/>
    </source>
</evidence>
<evidence type="ECO:0000256" key="3">
    <source>
        <dbReference type="ARBA" id="ARBA00022989"/>
    </source>
</evidence>
<keyword evidence="8" id="KW-1185">Reference proteome</keyword>
<dbReference type="SUPFAM" id="SSF52540">
    <property type="entry name" value="P-loop containing nucleoside triphosphate hydrolases"/>
    <property type="match status" value="1"/>
</dbReference>
<dbReference type="Proteomes" id="UP000070383">
    <property type="component" value="Unassembled WGS sequence"/>
</dbReference>
<dbReference type="InterPro" id="IPR036640">
    <property type="entry name" value="ABC1_TM_sf"/>
</dbReference>
<keyword evidence="2 5" id="KW-0812">Transmembrane</keyword>
<evidence type="ECO:0000256" key="2">
    <source>
        <dbReference type="ARBA" id="ARBA00022692"/>
    </source>
</evidence>
<dbReference type="AlphaFoldDB" id="A0A133KGG7"/>
<dbReference type="SUPFAM" id="SSF90123">
    <property type="entry name" value="ABC transporter transmembrane region"/>
    <property type="match status" value="1"/>
</dbReference>
<dbReference type="Gene3D" id="1.20.1560.10">
    <property type="entry name" value="ABC transporter type 1, transmembrane domain"/>
    <property type="match status" value="1"/>
</dbReference>
<dbReference type="STRING" id="33036.HMPREF3200_00727"/>
<dbReference type="InterPro" id="IPR027417">
    <property type="entry name" value="P-loop_NTPase"/>
</dbReference>
<dbReference type="PANTHER" id="PTHR43394">
    <property type="entry name" value="ATP-DEPENDENT PERMEASE MDL1, MITOCHONDRIAL"/>
    <property type="match status" value="1"/>
</dbReference>
<dbReference type="GO" id="GO:0015421">
    <property type="term" value="F:ABC-type oligopeptide transporter activity"/>
    <property type="evidence" value="ECO:0007669"/>
    <property type="project" value="TreeGrafter"/>
</dbReference>
<protein>
    <submittedName>
        <fullName evidence="7">ABC transporter, ATP-binding protein</fullName>
    </submittedName>
</protein>
<feature type="domain" description="ABC transmembrane type-1" evidence="6">
    <location>
        <begin position="1"/>
        <end position="262"/>
    </location>
</feature>
<comment type="caution">
    <text evidence="7">The sequence shown here is derived from an EMBL/GenBank/DDBJ whole genome shotgun (WGS) entry which is preliminary data.</text>
</comment>
<feature type="transmembrane region" description="Helical" evidence="5">
    <location>
        <begin position="239"/>
        <end position="257"/>
    </location>
</feature>
<keyword evidence="4 5" id="KW-0472">Membrane</keyword>
<evidence type="ECO:0000256" key="5">
    <source>
        <dbReference type="SAM" id="Phobius"/>
    </source>
</evidence>
<dbReference type="Pfam" id="PF00664">
    <property type="entry name" value="ABC_membrane"/>
    <property type="match status" value="1"/>
</dbReference>